<feature type="transmembrane region" description="Helical" evidence="1">
    <location>
        <begin position="6"/>
        <end position="26"/>
    </location>
</feature>
<keyword evidence="1" id="KW-1133">Transmembrane helix</keyword>
<dbReference type="STRING" id="665118.SAMN02983003_3636"/>
<organism evidence="2 3">
    <name type="scientific">Devosia enhydra</name>
    <dbReference type="NCBI Taxonomy" id="665118"/>
    <lineage>
        <taxon>Bacteria</taxon>
        <taxon>Pseudomonadati</taxon>
        <taxon>Pseudomonadota</taxon>
        <taxon>Alphaproteobacteria</taxon>
        <taxon>Hyphomicrobiales</taxon>
        <taxon>Devosiaceae</taxon>
        <taxon>Devosia</taxon>
    </lineage>
</organism>
<evidence type="ECO:0000313" key="3">
    <source>
        <dbReference type="Proteomes" id="UP000183447"/>
    </source>
</evidence>
<evidence type="ECO:0000313" key="2">
    <source>
        <dbReference type="EMBL" id="SFZ86454.1"/>
    </source>
</evidence>
<dbReference type="Proteomes" id="UP000183447">
    <property type="component" value="Unassembled WGS sequence"/>
</dbReference>
<protein>
    <submittedName>
        <fullName evidence="2">Uncharacterized protein</fullName>
    </submittedName>
</protein>
<name>A0A1K2I241_9HYPH</name>
<sequence>MSRSSLYAVLAVLAVVVVAFGIYYVYQEQQRTTLSISVDEGGVRVQGPN</sequence>
<dbReference type="AlphaFoldDB" id="A0A1K2I241"/>
<dbReference type="RefSeq" id="WP_177282618.1">
    <property type="nucleotide sequence ID" value="NZ_FPKU01000003.1"/>
</dbReference>
<reference evidence="2 3" key="1">
    <citation type="submission" date="2016-11" db="EMBL/GenBank/DDBJ databases">
        <authorList>
            <person name="Jaros S."/>
            <person name="Januszkiewicz K."/>
            <person name="Wedrychowicz H."/>
        </authorList>
    </citation>
    <scope>NUCLEOTIDE SEQUENCE [LARGE SCALE GENOMIC DNA]</scope>
    <source>
        <strain evidence="2 3">ATCC 23634</strain>
    </source>
</reference>
<dbReference type="EMBL" id="FPKU01000003">
    <property type="protein sequence ID" value="SFZ86454.1"/>
    <property type="molecule type" value="Genomic_DNA"/>
</dbReference>
<evidence type="ECO:0000256" key="1">
    <source>
        <dbReference type="SAM" id="Phobius"/>
    </source>
</evidence>
<keyword evidence="3" id="KW-1185">Reference proteome</keyword>
<gene>
    <name evidence="2" type="ORF">SAMN02983003_3636</name>
</gene>
<keyword evidence="1" id="KW-0472">Membrane</keyword>
<keyword evidence="1" id="KW-0812">Transmembrane</keyword>
<proteinExistence type="predicted"/>
<accession>A0A1K2I241</accession>